<keyword evidence="2" id="KW-0808">Transferase</keyword>
<dbReference type="Gene3D" id="3.40.50.880">
    <property type="match status" value="1"/>
</dbReference>
<evidence type="ECO:0000313" key="3">
    <source>
        <dbReference type="Proteomes" id="UP000276128"/>
    </source>
</evidence>
<accession>A0A3S0A0H7</accession>
<organism evidence="2 3">
    <name type="scientific">Paenibacillus whitsoniae</name>
    <dbReference type="NCBI Taxonomy" id="2496558"/>
    <lineage>
        <taxon>Bacteria</taxon>
        <taxon>Bacillati</taxon>
        <taxon>Bacillota</taxon>
        <taxon>Bacilli</taxon>
        <taxon>Bacillales</taxon>
        <taxon>Paenibacillaceae</taxon>
        <taxon>Paenibacillus</taxon>
    </lineage>
</organism>
<dbReference type="InterPro" id="IPR016181">
    <property type="entry name" value="Acyl_CoA_acyltransferase"/>
</dbReference>
<dbReference type="EMBL" id="RXHU01000092">
    <property type="protein sequence ID" value="RTE04348.1"/>
    <property type="molecule type" value="Genomic_DNA"/>
</dbReference>
<proteinExistence type="predicted"/>
<dbReference type="InterPro" id="IPR052158">
    <property type="entry name" value="INH-QAR"/>
</dbReference>
<dbReference type="Pfam" id="PF00583">
    <property type="entry name" value="Acetyltransf_1"/>
    <property type="match status" value="1"/>
</dbReference>
<evidence type="ECO:0000313" key="2">
    <source>
        <dbReference type="EMBL" id="RTE04348.1"/>
    </source>
</evidence>
<gene>
    <name evidence="2" type="ORF">EJQ19_26690</name>
</gene>
<dbReference type="InterPro" id="IPR029062">
    <property type="entry name" value="Class_I_gatase-like"/>
</dbReference>
<dbReference type="OrthoDB" id="6382410at2"/>
<reference evidence="2 3" key="1">
    <citation type="submission" date="2018-12" db="EMBL/GenBank/DDBJ databases">
        <title>Bacillus ochoae sp. nov., Paenibacillus whitsoniae sp. nov., Paenibacillus spiritus sp. nov. Isolated from the Mars Exploration Rover during spacecraft assembly.</title>
        <authorList>
            <person name="Seuylemezian A."/>
            <person name="Vaishampayan P."/>
        </authorList>
    </citation>
    <scope>NUCLEOTIDE SEQUENCE [LARGE SCALE GENOMIC DNA]</scope>
    <source>
        <strain evidence="2 3">MER 54</strain>
    </source>
</reference>
<feature type="domain" description="N-acetyltransferase" evidence="1">
    <location>
        <begin position="198"/>
        <end position="359"/>
    </location>
</feature>
<dbReference type="Pfam" id="PF01965">
    <property type="entry name" value="DJ-1_PfpI"/>
    <property type="match status" value="1"/>
</dbReference>
<dbReference type="RefSeq" id="WP_126144273.1">
    <property type="nucleotide sequence ID" value="NZ_RXHU01000092.1"/>
</dbReference>
<name>A0A3S0A0H7_9BACL</name>
<dbReference type="CDD" id="cd04301">
    <property type="entry name" value="NAT_SF"/>
    <property type="match status" value="1"/>
</dbReference>
<dbReference type="Gene3D" id="3.40.630.30">
    <property type="match status" value="1"/>
</dbReference>
<dbReference type="CDD" id="cd03139">
    <property type="entry name" value="GATase1_PfpI_2"/>
    <property type="match status" value="1"/>
</dbReference>
<dbReference type="Proteomes" id="UP000276128">
    <property type="component" value="Unassembled WGS sequence"/>
</dbReference>
<dbReference type="PANTHER" id="PTHR43130">
    <property type="entry name" value="ARAC-FAMILY TRANSCRIPTIONAL REGULATOR"/>
    <property type="match status" value="1"/>
</dbReference>
<dbReference type="SUPFAM" id="SSF52317">
    <property type="entry name" value="Class I glutamine amidotransferase-like"/>
    <property type="match status" value="1"/>
</dbReference>
<sequence length="368" mass="40504">MKKVRQVVVVLYDKVDTLDFTGPHDVFGVAGSVGGDFRVGTVSEKGTPVTTVSGITITPRYGFEQCPTADILIVPGGLGSRTEIANERLIAWIREAAVKAELVLSVCTGALLLAQAGLLEGLRVTTNRTAYELLRSMVSSQDTTVVEDVRYVDNGRIVTSGGVTSGFDAALHVVARLCGEARATEVASRLEYAWHAELDIRRAGTEDVEAIRGLLVGAAQWIRQEVGLLQWREERFTGEYVAEWMQKSEMFVASMNGRTVGCFAVQWGYEEIWGELNSEEAGYFHKFAVSRECQSMGIGTRLINWAEGYVGDRGKTRLRLDCMGDNPALNRYYVRQGFAFCGRYDGQGWAAHLYERSVGGVQTDAKRS</sequence>
<comment type="caution">
    <text evidence="2">The sequence shown here is derived from an EMBL/GenBank/DDBJ whole genome shotgun (WGS) entry which is preliminary data.</text>
</comment>
<dbReference type="InterPro" id="IPR000182">
    <property type="entry name" value="GNAT_dom"/>
</dbReference>
<dbReference type="SUPFAM" id="SSF55729">
    <property type="entry name" value="Acyl-CoA N-acyltransferases (Nat)"/>
    <property type="match status" value="1"/>
</dbReference>
<dbReference type="InterPro" id="IPR002818">
    <property type="entry name" value="DJ-1/PfpI"/>
</dbReference>
<dbReference type="AlphaFoldDB" id="A0A3S0A0H7"/>
<evidence type="ECO:0000259" key="1">
    <source>
        <dbReference type="PROSITE" id="PS51186"/>
    </source>
</evidence>
<protein>
    <submittedName>
        <fullName evidence="2">GNAT family N-acetyltransferase</fullName>
    </submittedName>
</protein>
<keyword evidence="3" id="KW-1185">Reference proteome</keyword>
<dbReference type="PROSITE" id="PS51186">
    <property type="entry name" value="GNAT"/>
    <property type="match status" value="1"/>
</dbReference>
<dbReference type="GO" id="GO:0016747">
    <property type="term" value="F:acyltransferase activity, transferring groups other than amino-acyl groups"/>
    <property type="evidence" value="ECO:0007669"/>
    <property type="project" value="InterPro"/>
</dbReference>
<dbReference type="PANTHER" id="PTHR43130:SF3">
    <property type="entry name" value="HTH-TYPE TRANSCRIPTIONAL REGULATOR RV1931C"/>
    <property type="match status" value="1"/>
</dbReference>